<dbReference type="Pfam" id="PF02924">
    <property type="entry name" value="HDPD"/>
    <property type="match status" value="1"/>
</dbReference>
<comment type="caution">
    <text evidence="1">The sequence shown here is derived from an EMBL/GenBank/DDBJ whole genome shotgun (WGS) entry which is preliminary data.</text>
</comment>
<accession>S9S7C8</accession>
<dbReference type="AlphaFoldDB" id="S9S7C8"/>
<dbReference type="OrthoDB" id="7358956at2"/>
<gene>
    <name evidence="1" type="ORF">Salmuc_02462</name>
</gene>
<dbReference type="InterPro" id="IPR004195">
    <property type="entry name" value="Head_decoration_D"/>
</dbReference>
<proteinExistence type="predicted"/>
<reference evidence="2" key="1">
    <citation type="journal article" date="2014" name="Stand. Genomic Sci.">
        <title>Genome sequence of the exopolysaccharide-producing Salipiger mucosus type strain (DSM 16094(T)), a moderately halophilic member of the Roseobacter clade.</title>
        <authorList>
            <person name="Riedel T."/>
            <person name="Spring S."/>
            <person name="Fiebig A."/>
            <person name="Petersen J."/>
            <person name="Kyrpides N.C."/>
            <person name="Goker M."/>
            <person name="Klenk H.P."/>
        </authorList>
    </citation>
    <scope>NUCLEOTIDE SEQUENCE [LARGE SCALE GENOMIC DNA]</scope>
    <source>
        <strain evidence="2">DSM 16094</strain>
    </source>
</reference>
<dbReference type="Gene3D" id="2.40.300.10">
    <property type="entry name" value="Head decoration protein D"/>
    <property type="match status" value="1"/>
</dbReference>
<dbReference type="eggNOG" id="ENOG50304S6">
    <property type="taxonomic scope" value="Bacteria"/>
</dbReference>
<sequence>MPTKSEGATPGDFLLFEENDAYSRDEVTIAAGADLEPGTVLGMVTASGKYVASDEAAADGSESAVAVLVTPAAAAEADVQAVVLARHARVRRLGLTFDASYDTETKRDAAAASLKGQGILVT</sequence>
<dbReference type="Proteomes" id="UP000015347">
    <property type="component" value="Unassembled WGS sequence"/>
</dbReference>
<dbReference type="RefSeq" id="WP_020038638.1">
    <property type="nucleotide sequence ID" value="NZ_KE557276.1"/>
</dbReference>
<organism evidence="1 2">
    <name type="scientific">Salipiger mucosus DSM 16094</name>
    <dbReference type="NCBI Taxonomy" id="1123237"/>
    <lineage>
        <taxon>Bacteria</taxon>
        <taxon>Pseudomonadati</taxon>
        <taxon>Pseudomonadota</taxon>
        <taxon>Alphaproteobacteria</taxon>
        <taxon>Rhodobacterales</taxon>
        <taxon>Roseobacteraceae</taxon>
        <taxon>Salipiger</taxon>
    </lineage>
</organism>
<dbReference type="HOGENOM" id="CLU_159984_0_0_5"/>
<evidence type="ECO:0000313" key="2">
    <source>
        <dbReference type="Proteomes" id="UP000015347"/>
    </source>
</evidence>
<evidence type="ECO:0008006" key="3">
    <source>
        <dbReference type="Google" id="ProtNLM"/>
    </source>
</evidence>
<protein>
    <recommendedName>
        <fullName evidence="3">Head decoration protein</fullName>
    </recommendedName>
</protein>
<name>S9S7C8_9RHOB</name>
<dbReference type="EMBL" id="APVH01000027">
    <property type="protein sequence ID" value="EPX82094.1"/>
    <property type="molecule type" value="Genomic_DNA"/>
</dbReference>
<evidence type="ECO:0000313" key="1">
    <source>
        <dbReference type="EMBL" id="EPX82094.1"/>
    </source>
</evidence>
<dbReference type="STRING" id="1123237.Salmuc_02462"/>
<keyword evidence="2" id="KW-1185">Reference proteome</keyword>